<dbReference type="RefSeq" id="XP_067079944.1">
    <property type="nucleotide sequence ID" value="XM_067223843.1"/>
</dbReference>
<comment type="caution">
    <text evidence="2">The sequence shown here is derived from an EMBL/GenBank/DDBJ whole genome shotgun (WGS) entry which is preliminary data.</text>
</comment>
<dbReference type="GeneID" id="92383109"/>
<dbReference type="VEuPathDB" id="TriTrypDB:TEOVI_000917500"/>
<dbReference type="AlphaFoldDB" id="A0A1G4IA32"/>
<evidence type="ECO:0000313" key="3">
    <source>
        <dbReference type="Proteomes" id="UP000195570"/>
    </source>
</evidence>
<proteinExistence type="predicted"/>
<feature type="compositionally biased region" description="Low complexity" evidence="1">
    <location>
        <begin position="10"/>
        <end position="20"/>
    </location>
</feature>
<dbReference type="PANTHER" id="PTHR46010">
    <property type="entry name" value="PROTEIN IWS1 HOMOLOG"/>
    <property type="match status" value="1"/>
</dbReference>
<sequence>MSGDDDDVLDLLLSSGGENSEVGEEGDRPLNLSIENDDETEVVGIGDRGAAASSEAVQTPTDDELRFIQNKADAKEFGPEVYKRWKKLQRRLHRAHGGEDDRRGKPRKRSKSRRSTHKTKEGKRGSRKSKRNRDDIEHYSADVEVYEGFDTKDGVRHSREKRRRKSSRTDYRLVDEGIADTNQASSSELLDSFQQDYRSDVLENRTRKGTKKGTQLSSTTTNGARPKKLSVEAQQNLLNKRAAAVVDAMRKARVDDKCAMAGNEPPLQRVRICDRVAAYAHCRVLQRYLIENGILQELSTWLYDFERRELAPYELRTAALDILLSFPIQGELEGTVLANGDEIIDDFTGMTRDHLFNTDLGAAVNKVREDKDEIHENRAKAVLLMGRLSRAMAGGVSRAGRRGWTTSSARSPHDAGEELSGNKKALSWKCQGDPTVAPPFHIVQTATEVFQRALAQPDPLDPLSYLRTPSWRPPKPTATNVSQRN</sequence>
<evidence type="ECO:0008006" key="4">
    <source>
        <dbReference type="Google" id="ProtNLM"/>
    </source>
</evidence>
<dbReference type="InterPro" id="IPR051037">
    <property type="entry name" value="RNAPII_TF_IWS1"/>
</dbReference>
<dbReference type="PANTHER" id="PTHR46010:SF1">
    <property type="entry name" value="PROTEIN IWS1 HOMOLOG"/>
    <property type="match status" value="1"/>
</dbReference>
<feature type="region of interest" description="Disordered" evidence="1">
    <location>
        <begin position="459"/>
        <end position="485"/>
    </location>
</feature>
<dbReference type="GO" id="GO:0005634">
    <property type="term" value="C:nucleus"/>
    <property type="evidence" value="ECO:0007669"/>
    <property type="project" value="TreeGrafter"/>
</dbReference>
<feature type="compositionally biased region" description="Polar residues" evidence="1">
    <location>
        <begin position="212"/>
        <end position="223"/>
    </location>
</feature>
<feature type="region of interest" description="Disordered" evidence="1">
    <location>
        <begin position="203"/>
        <end position="225"/>
    </location>
</feature>
<name>A0A1G4IA32_TRYEQ</name>
<feature type="region of interest" description="Disordered" evidence="1">
    <location>
        <begin position="1"/>
        <end position="73"/>
    </location>
</feature>
<keyword evidence="3" id="KW-1185">Reference proteome</keyword>
<dbReference type="Proteomes" id="UP000195570">
    <property type="component" value="Unassembled WGS sequence"/>
</dbReference>
<evidence type="ECO:0000313" key="2">
    <source>
        <dbReference type="EMBL" id="SCU68869.1"/>
    </source>
</evidence>
<reference evidence="2" key="1">
    <citation type="submission" date="2016-09" db="EMBL/GenBank/DDBJ databases">
        <authorList>
            <person name="Hebert L."/>
            <person name="Moumen B."/>
        </authorList>
    </citation>
    <scope>NUCLEOTIDE SEQUENCE [LARGE SCALE GENOMIC DNA]</scope>
    <source>
        <strain evidence="2">OVI</strain>
    </source>
</reference>
<evidence type="ECO:0000256" key="1">
    <source>
        <dbReference type="SAM" id="MobiDB-lite"/>
    </source>
</evidence>
<gene>
    <name evidence="2" type="ORF">TEOVI_000917500</name>
</gene>
<dbReference type="Gene3D" id="1.20.930.10">
    <property type="entry name" value="Conserved domain common to transcription factors TFIIS, elongin A, CRSP70"/>
    <property type="match status" value="1"/>
</dbReference>
<feature type="region of interest" description="Disordered" evidence="1">
    <location>
        <begin position="87"/>
        <end position="137"/>
    </location>
</feature>
<dbReference type="InterPro" id="IPR035441">
    <property type="entry name" value="TFIIS/LEDGF_dom_sf"/>
</dbReference>
<protein>
    <recommendedName>
        <fullName evidence="4">TFIIS N-terminal domain-containing protein</fullName>
    </recommendedName>
</protein>
<feature type="region of interest" description="Disordered" evidence="1">
    <location>
        <begin position="396"/>
        <end position="423"/>
    </location>
</feature>
<feature type="compositionally biased region" description="Basic residues" evidence="1">
    <location>
        <begin position="104"/>
        <end position="117"/>
    </location>
</feature>
<dbReference type="GO" id="GO:0016973">
    <property type="term" value="P:poly(A)+ mRNA export from nucleus"/>
    <property type="evidence" value="ECO:0007669"/>
    <property type="project" value="TreeGrafter"/>
</dbReference>
<accession>A0A1G4IA32</accession>
<organism evidence="2 3">
    <name type="scientific">Trypanosoma equiperdum</name>
    <dbReference type="NCBI Taxonomy" id="5694"/>
    <lineage>
        <taxon>Eukaryota</taxon>
        <taxon>Discoba</taxon>
        <taxon>Euglenozoa</taxon>
        <taxon>Kinetoplastea</taxon>
        <taxon>Metakinetoplastina</taxon>
        <taxon>Trypanosomatida</taxon>
        <taxon>Trypanosomatidae</taxon>
        <taxon>Trypanosoma</taxon>
    </lineage>
</organism>
<dbReference type="EMBL" id="CZPT02001091">
    <property type="protein sequence ID" value="SCU68869.1"/>
    <property type="molecule type" value="Genomic_DNA"/>
</dbReference>